<comment type="caution">
    <text evidence="1">The sequence shown here is derived from an EMBL/GenBank/DDBJ whole genome shotgun (WGS) entry which is preliminary data.</text>
</comment>
<evidence type="ECO:0000313" key="2">
    <source>
        <dbReference type="Proteomes" id="UP000886520"/>
    </source>
</evidence>
<keyword evidence="2" id="KW-1185">Reference proteome</keyword>
<sequence>MENDLSMVLLDSENSNHFQWQKGGQHLRVCLSDEENLYLLSGPNEECGQNTPGDRTTLIRLFPRSGRLNSYVNRSSVVLITRKSGRHSPRILTKLWRASALSCNARNHFLCPPPQLASHRQSLCTEASSPQASTHLNHLVDPAPHAWQLVYEALSSSRIREHDFVRPFSCRYC</sequence>
<gene>
    <name evidence="1" type="ORF">GOP47_0022603</name>
</gene>
<dbReference type="AlphaFoldDB" id="A0A9D4Z5H5"/>
<organism evidence="1 2">
    <name type="scientific">Adiantum capillus-veneris</name>
    <name type="common">Maidenhair fern</name>
    <dbReference type="NCBI Taxonomy" id="13818"/>
    <lineage>
        <taxon>Eukaryota</taxon>
        <taxon>Viridiplantae</taxon>
        <taxon>Streptophyta</taxon>
        <taxon>Embryophyta</taxon>
        <taxon>Tracheophyta</taxon>
        <taxon>Polypodiopsida</taxon>
        <taxon>Polypodiidae</taxon>
        <taxon>Polypodiales</taxon>
        <taxon>Pteridineae</taxon>
        <taxon>Pteridaceae</taxon>
        <taxon>Vittarioideae</taxon>
        <taxon>Adiantum</taxon>
    </lineage>
</organism>
<protein>
    <submittedName>
        <fullName evidence="1">Uncharacterized protein</fullName>
    </submittedName>
</protein>
<name>A0A9D4Z5H5_ADICA</name>
<evidence type="ECO:0000313" key="1">
    <source>
        <dbReference type="EMBL" id="KAI5062064.1"/>
    </source>
</evidence>
<reference evidence="1" key="1">
    <citation type="submission" date="2021-01" db="EMBL/GenBank/DDBJ databases">
        <title>Adiantum capillus-veneris genome.</title>
        <authorList>
            <person name="Fang Y."/>
            <person name="Liao Q."/>
        </authorList>
    </citation>
    <scope>NUCLEOTIDE SEQUENCE</scope>
    <source>
        <strain evidence="1">H3</strain>
        <tissue evidence="1">Leaf</tissue>
    </source>
</reference>
<dbReference type="EMBL" id="JABFUD020000022">
    <property type="protein sequence ID" value="KAI5062064.1"/>
    <property type="molecule type" value="Genomic_DNA"/>
</dbReference>
<proteinExistence type="predicted"/>
<dbReference type="Proteomes" id="UP000886520">
    <property type="component" value="Chromosome 22"/>
</dbReference>
<accession>A0A9D4Z5H5</accession>